<keyword evidence="1" id="KW-0472">Membrane</keyword>
<evidence type="ECO:0000313" key="3">
    <source>
        <dbReference type="Proteomes" id="UP000295192"/>
    </source>
</evidence>
<dbReference type="OMA" id="GNELFEA"/>
<name>A0A484B187_DRONA</name>
<proteinExistence type="predicted"/>
<keyword evidence="3" id="KW-1185">Reference proteome</keyword>
<feature type="transmembrane region" description="Helical" evidence="1">
    <location>
        <begin position="111"/>
        <end position="141"/>
    </location>
</feature>
<organism evidence="2 3">
    <name type="scientific">Drosophila navojoa</name>
    <name type="common">Fruit fly</name>
    <dbReference type="NCBI Taxonomy" id="7232"/>
    <lineage>
        <taxon>Eukaryota</taxon>
        <taxon>Metazoa</taxon>
        <taxon>Ecdysozoa</taxon>
        <taxon>Arthropoda</taxon>
        <taxon>Hexapoda</taxon>
        <taxon>Insecta</taxon>
        <taxon>Pterygota</taxon>
        <taxon>Neoptera</taxon>
        <taxon>Endopterygota</taxon>
        <taxon>Diptera</taxon>
        <taxon>Brachycera</taxon>
        <taxon>Muscomorpha</taxon>
        <taxon>Ephydroidea</taxon>
        <taxon>Drosophilidae</taxon>
        <taxon>Drosophila</taxon>
    </lineage>
</organism>
<feature type="transmembrane region" description="Helical" evidence="1">
    <location>
        <begin position="72"/>
        <end position="105"/>
    </location>
</feature>
<dbReference type="Proteomes" id="UP000295192">
    <property type="component" value="Unassembled WGS sequence"/>
</dbReference>
<dbReference type="KEGG" id="dnv:108657028"/>
<accession>A0A484B187</accession>
<dbReference type="AlphaFoldDB" id="A0A484B187"/>
<gene>
    <name evidence="2" type="ORF">AWZ03_011576</name>
</gene>
<dbReference type="OrthoDB" id="8019798at2759"/>
<protein>
    <submittedName>
        <fullName evidence="2">Uncharacterized protein</fullName>
    </submittedName>
</protein>
<keyword evidence="1" id="KW-1133">Transmembrane helix</keyword>
<evidence type="ECO:0000313" key="2">
    <source>
        <dbReference type="EMBL" id="TDG42002.1"/>
    </source>
</evidence>
<keyword evidence="1" id="KW-0812">Transmembrane</keyword>
<dbReference type="Pfam" id="PF16015">
    <property type="entry name" value="Promethin"/>
    <property type="match status" value="1"/>
</dbReference>
<dbReference type="EMBL" id="LSRL02000278">
    <property type="protein sequence ID" value="TDG42002.1"/>
    <property type="molecule type" value="Genomic_DNA"/>
</dbReference>
<comment type="caution">
    <text evidence="2">The sequence shown here is derived from an EMBL/GenBank/DDBJ whole genome shotgun (WGS) entry which is preliminary data.</text>
</comment>
<reference evidence="2 3" key="1">
    <citation type="journal article" date="2019" name="J. Hered.">
        <title>An Improved Genome Assembly for Drosophila navojoa, the Basal Species in the mojavensis Cluster.</title>
        <authorList>
            <person name="Vanderlinde T."/>
            <person name="Dupim E.G."/>
            <person name="Nazario-Yepiz N.O."/>
            <person name="Carvalho A.B."/>
        </authorList>
    </citation>
    <scope>NUCLEOTIDE SEQUENCE [LARGE SCALE GENOMIC DNA]</scope>
    <source>
        <strain evidence="2">Navoj_Jal97</strain>
        <tissue evidence="2">Whole organism</tissue>
    </source>
</reference>
<dbReference type="STRING" id="7232.A0A484B187"/>
<sequence>MTQSNNTHANGKGTDEDSKAWNLEQLLEGLFQALHRLWLQGRRVVYFIMSELGGNELFEAVISWSVQHPDLAICLLAACFVFLLPILIIFGFGFITLLITFTGILVLEGTLLTFVFMIFFACIGSLAIAFLVFAVVAYFGFSQIYRFLGIERYRDAFLRFLQENISAATADESN</sequence>
<evidence type="ECO:0000256" key="1">
    <source>
        <dbReference type="SAM" id="Phobius"/>
    </source>
</evidence>